<evidence type="ECO:0000256" key="3">
    <source>
        <dbReference type="ARBA" id="ARBA00022833"/>
    </source>
</evidence>
<sequence length="176" mass="20214">KRLSAFIFRKLCLTQQYGGKYQHFKASLENLTNLRPDGDDFRWYFKLKCMNCGEESDKWQYVVMAEKVPLKGSRGEANLVSKCKLCGRENSIEIIKDSIKSYTADDSNQFKTVIIFDCRGLEPVDFSPRGGFIAEGAESGTKFPEVSLQEKEWADYDEKSKESVGVYEFTHKFVKV</sequence>
<feature type="non-terminal residue" evidence="5">
    <location>
        <position position="1"/>
    </location>
</feature>
<comment type="similarity">
    <text evidence="1">Belongs to the UPF0587 family.</text>
</comment>
<proteinExistence type="inferred from homology"/>
<dbReference type="PANTHER" id="PTHR12857">
    <property type="entry name" value="CXXC MOTIF CONTAINING ZINC BINDING PROTEIN"/>
    <property type="match status" value="1"/>
</dbReference>
<keyword evidence="2" id="KW-0479">Metal-binding</keyword>
<dbReference type="Pfam" id="PF05907">
    <property type="entry name" value="CXXC_Zn-b_euk"/>
    <property type="match status" value="1"/>
</dbReference>
<evidence type="ECO:0000313" key="5">
    <source>
        <dbReference type="RefSeq" id="XP_013778927.2"/>
    </source>
</evidence>
<gene>
    <name evidence="5" type="primary">LOC106463445</name>
</gene>
<evidence type="ECO:0000313" key="4">
    <source>
        <dbReference type="Proteomes" id="UP000694941"/>
    </source>
</evidence>
<evidence type="ECO:0000256" key="1">
    <source>
        <dbReference type="ARBA" id="ARBA00007818"/>
    </source>
</evidence>
<accession>A0ABM1BBZ2</accession>
<dbReference type="InterPro" id="IPR008584">
    <property type="entry name" value="CXXC_Zn-binding_euk"/>
</dbReference>
<dbReference type="PANTHER" id="PTHR12857:SF0">
    <property type="entry name" value="CXXC MOTIF CONTAINING ZINC BINDING PROTEIN"/>
    <property type="match status" value="1"/>
</dbReference>
<keyword evidence="4" id="KW-1185">Reference proteome</keyword>
<name>A0ABM1BBZ2_LIMPO</name>
<protein>
    <submittedName>
        <fullName evidence="5">UPF0587 protein C1orf123 homolog</fullName>
    </submittedName>
</protein>
<dbReference type="RefSeq" id="XP_013778927.2">
    <property type="nucleotide sequence ID" value="XM_013923473.2"/>
</dbReference>
<evidence type="ECO:0000256" key="2">
    <source>
        <dbReference type="ARBA" id="ARBA00022723"/>
    </source>
</evidence>
<organism evidence="4 5">
    <name type="scientific">Limulus polyphemus</name>
    <name type="common">Atlantic horseshoe crab</name>
    <dbReference type="NCBI Taxonomy" id="6850"/>
    <lineage>
        <taxon>Eukaryota</taxon>
        <taxon>Metazoa</taxon>
        <taxon>Ecdysozoa</taxon>
        <taxon>Arthropoda</taxon>
        <taxon>Chelicerata</taxon>
        <taxon>Merostomata</taxon>
        <taxon>Xiphosura</taxon>
        <taxon>Limulidae</taxon>
        <taxon>Limulus</taxon>
    </lineage>
</organism>
<dbReference type="Proteomes" id="UP000694941">
    <property type="component" value="Unplaced"/>
</dbReference>
<dbReference type="SUPFAM" id="SSF141678">
    <property type="entry name" value="MAL13P1.257-like"/>
    <property type="match status" value="1"/>
</dbReference>
<reference evidence="5" key="1">
    <citation type="submission" date="2025-08" db="UniProtKB">
        <authorList>
            <consortium name="RefSeq"/>
        </authorList>
    </citation>
    <scope>IDENTIFICATION</scope>
    <source>
        <tissue evidence="5">Muscle</tissue>
    </source>
</reference>
<dbReference type="GeneID" id="106463445"/>
<keyword evidence="3" id="KW-0862">Zinc</keyword>